<gene>
    <name evidence="3" type="primary">LOC111459524</name>
</gene>
<keyword evidence="2" id="KW-1185">Reference proteome</keyword>
<dbReference type="PANTHER" id="PTHR35546">
    <property type="entry name" value="F-BOX PROTEIN INTERACTION DOMAIN PROTEIN-RELATED"/>
    <property type="match status" value="1"/>
</dbReference>
<organism evidence="2 3">
    <name type="scientific">Cucurbita moschata</name>
    <name type="common">Winter crookneck squash</name>
    <name type="synonym">Cucurbita pepo var. moschata</name>
    <dbReference type="NCBI Taxonomy" id="3662"/>
    <lineage>
        <taxon>Eukaryota</taxon>
        <taxon>Viridiplantae</taxon>
        <taxon>Streptophyta</taxon>
        <taxon>Embryophyta</taxon>
        <taxon>Tracheophyta</taxon>
        <taxon>Spermatophyta</taxon>
        <taxon>Magnoliopsida</taxon>
        <taxon>eudicotyledons</taxon>
        <taxon>Gunneridae</taxon>
        <taxon>Pentapetalae</taxon>
        <taxon>rosids</taxon>
        <taxon>fabids</taxon>
        <taxon>Cucurbitales</taxon>
        <taxon>Cucurbitaceae</taxon>
        <taxon>Cucurbiteae</taxon>
        <taxon>Cucurbita</taxon>
    </lineage>
</organism>
<feature type="domain" description="F-box" evidence="1">
    <location>
        <begin position="24"/>
        <end position="64"/>
    </location>
</feature>
<evidence type="ECO:0000313" key="2">
    <source>
        <dbReference type="Proteomes" id="UP000504609"/>
    </source>
</evidence>
<dbReference type="KEGG" id="cmos:111459524"/>
<dbReference type="InterPro" id="IPR036047">
    <property type="entry name" value="F-box-like_dom_sf"/>
</dbReference>
<dbReference type="PANTHER" id="PTHR35546:SF130">
    <property type="entry name" value="EXPRESSED PROTEIN"/>
    <property type="match status" value="1"/>
</dbReference>
<reference evidence="3" key="1">
    <citation type="submission" date="2025-08" db="UniProtKB">
        <authorList>
            <consortium name="RefSeq"/>
        </authorList>
    </citation>
    <scope>IDENTIFICATION</scope>
    <source>
        <tissue evidence="3">Young leaves</tissue>
    </source>
</reference>
<name>A0A6J1H2Y9_CUCMO</name>
<protein>
    <submittedName>
        <fullName evidence="3">F-box protein At5g07610-like</fullName>
    </submittedName>
</protein>
<dbReference type="SUPFAM" id="SSF81383">
    <property type="entry name" value="F-box domain"/>
    <property type="match status" value="1"/>
</dbReference>
<dbReference type="Pfam" id="PF00646">
    <property type="entry name" value="F-box"/>
    <property type="match status" value="1"/>
</dbReference>
<dbReference type="Proteomes" id="UP000504609">
    <property type="component" value="Unplaced"/>
</dbReference>
<accession>A0A6J1H2Y9</accession>
<dbReference type="SMART" id="SM00256">
    <property type="entry name" value="FBOX"/>
    <property type="match status" value="1"/>
</dbReference>
<dbReference type="CDD" id="cd22157">
    <property type="entry name" value="F-box_AtFBW1-like"/>
    <property type="match status" value="1"/>
</dbReference>
<dbReference type="GeneID" id="111459524"/>
<evidence type="ECO:0000313" key="3">
    <source>
        <dbReference type="RefSeq" id="XP_022958240.1"/>
    </source>
</evidence>
<dbReference type="InterPro" id="IPR001810">
    <property type="entry name" value="F-box_dom"/>
</dbReference>
<dbReference type="RefSeq" id="XP_022958240.1">
    <property type="nucleotide sequence ID" value="XM_023102472.1"/>
</dbReference>
<dbReference type="Gene3D" id="1.20.1280.50">
    <property type="match status" value="1"/>
</dbReference>
<sequence length="167" mass="19261">MLRPDALRIKTQFSSSSAAESLANNDDLLVEILVRLPIPSLLRFKSVSKRWFSLISDPDFSHRRITFYPPTPSGIFLSRPYTFSVSPGFDFVVLRPNPPQVPFESLEPSVPKRRIEILQSCNGLLLRCSNGRSYRKNTYYVYNPTTKQYTTFPRLQMSKTQSSNHWP</sequence>
<evidence type="ECO:0000259" key="1">
    <source>
        <dbReference type="SMART" id="SM00256"/>
    </source>
</evidence>
<dbReference type="InterPro" id="IPR055290">
    <property type="entry name" value="At3g26010-like"/>
</dbReference>
<proteinExistence type="predicted"/>
<dbReference type="AlphaFoldDB" id="A0A6J1H2Y9"/>